<comment type="caution">
    <text evidence="6">The sequence shown here is derived from an EMBL/GenBank/DDBJ whole genome shotgun (WGS) entry which is preliminary data.</text>
</comment>
<dbReference type="InterPro" id="IPR005119">
    <property type="entry name" value="LysR_subst-bd"/>
</dbReference>
<organism evidence="6 7">
    <name type="scientific">Paraburkholderia bryophila</name>
    <dbReference type="NCBI Taxonomy" id="420952"/>
    <lineage>
        <taxon>Bacteria</taxon>
        <taxon>Pseudomonadati</taxon>
        <taxon>Pseudomonadota</taxon>
        <taxon>Betaproteobacteria</taxon>
        <taxon>Burkholderiales</taxon>
        <taxon>Burkholderiaceae</taxon>
        <taxon>Paraburkholderia</taxon>
    </lineage>
</organism>
<dbReference type="GO" id="GO:0006351">
    <property type="term" value="P:DNA-templated transcription"/>
    <property type="evidence" value="ECO:0007669"/>
    <property type="project" value="TreeGrafter"/>
</dbReference>
<dbReference type="AlphaFoldDB" id="A0A329CYU6"/>
<dbReference type="EMBL" id="QLTK01000001">
    <property type="protein sequence ID" value="RAS38771.1"/>
    <property type="molecule type" value="Genomic_DNA"/>
</dbReference>
<evidence type="ECO:0000313" key="7">
    <source>
        <dbReference type="Proteomes" id="UP000248918"/>
    </source>
</evidence>
<evidence type="ECO:0000256" key="1">
    <source>
        <dbReference type="ARBA" id="ARBA00009437"/>
    </source>
</evidence>
<proteinExistence type="inferred from homology"/>
<gene>
    <name evidence="6" type="ORF">BX591_101100</name>
</gene>
<keyword evidence="2" id="KW-0805">Transcription regulation</keyword>
<dbReference type="InterPro" id="IPR036390">
    <property type="entry name" value="WH_DNA-bd_sf"/>
</dbReference>
<dbReference type="PROSITE" id="PS50931">
    <property type="entry name" value="HTH_LYSR"/>
    <property type="match status" value="1"/>
</dbReference>
<evidence type="ECO:0000313" key="6">
    <source>
        <dbReference type="EMBL" id="RAS38771.1"/>
    </source>
</evidence>
<evidence type="ECO:0000256" key="4">
    <source>
        <dbReference type="ARBA" id="ARBA00023163"/>
    </source>
</evidence>
<evidence type="ECO:0000256" key="3">
    <source>
        <dbReference type="ARBA" id="ARBA00023125"/>
    </source>
</evidence>
<dbReference type="Gene3D" id="3.40.190.290">
    <property type="match status" value="1"/>
</dbReference>
<dbReference type="Pfam" id="PF00126">
    <property type="entry name" value="HTH_1"/>
    <property type="match status" value="1"/>
</dbReference>
<dbReference type="Proteomes" id="UP000248918">
    <property type="component" value="Unassembled WGS sequence"/>
</dbReference>
<keyword evidence="4" id="KW-0804">Transcription</keyword>
<dbReference type="GO" id="GO:0043565">
    <property type="term" value="F:sequence-specific DNA binding"/>
    <property type="evidence" value="ECO:0007669"/>
    <property type="project" value="TreeGrafter"/>
</dbReference>
<dbReference type="SUPFAM" id="SSF53850">
    <property type="entry name" value="Periplasmic binding protein-like II"/>
    <property type="match status" value="1"/>
</dbReference>
<protein>
    <submittedName>
        <fullName evidence="6">LysR family transcriptional regulator</fullName>
    </submittedName>
</protein>
<feature type="domain" description="HTH lysR-type" evidence="5">
    <location>
        <begin position="1"/>
        <end position="59"/>
    </location>
</feature>
<keyword evidence="3" id="KW-0238">DNA-binding</keyword>
<dbReference type="InterPro" id="IPR058163">
    <property type="entry name" value="LysR-type_TF_proteobact-type"/>
</dbReference>
<dbReference type="InterPro" id="IPR000847">
    <property type="entry name" value="LysR_HTH_N"/>
</dbReference>
<dbReference type="STRING" id="1169143.GCA_000383275_01119"/>
<dbReference type="GO" id="GO:0003700">
    <property type="term" value="F:DNA-binding transcription factor activity"/>
    <property type="evidence" value="ECO:0007669"/>
    <property type="project" value="InterPro"/>
</dbReference>
<dbReference type="FunFam" id="3.40.190.290:FF:000001">
    <property type="entry name" value="Transcriptional regulator, LysR family"/>
    <property type="match status" value="1"/>
</dbReference>
<dbReference type="FunFam" id="1.10.10.10:FF:000001">
    <property type="entry name" value="LysR family transcriptional regulator"/>
    <property type="match status" value="1"/>
</dbReference>
<sequence length="306" mass="33253">MDRLTSMAVFVKTADSGSFAAAALAFGISSQMAGKHVSTLEERVGARLLNRTTRRQSLTEIGQIFYERCKSLLADAEAAESVAQELSASPRGRLRITAPVTFGANCLAPLIARYLKSHPHVRVDLTLTDRFVDLIDEGYEAAIRLGVLTDSSLIGRQLMPYRLLVCASPDYLAQHGEPRTPAELADHACLSFVYMTRPVAMEWRFSDAHGDYVVPVSGPFHANDVKALRAAALHGAGVMLAPEVAVQDDLAAGRLVRLLRGYETPARPMHLVFPASRATPKLRAFIDQVVAEFGPETVPDGRVEAT</sequence>
<comment type="similarity">
    <text evidence="1">Belongs to the LysR transcriptional regulatory family.</text>
</comment>
<dbReference type="OrthoDB" id="9026421at2"/>
<dbReference type="Gene3D" id="1.10.10.10">
    <property type="entry name" value="Winged helix-like DNA-binding domain superfamily/Winged helix DNA-binding domain"/>
    <property type="match status" value="1"/>
</dbReference>
<dbReference type="Pfam" id="PF03466">
    <property type="entry name" value="LysR_substrate"/>
    <property type="match status" value="1"/>
</dbReference>
<dbReference type="SUPFAM" id="SSF46785">
    <property type="entry name" value="Winged helix' DNA-binding domain"/>
    <property type="match status" value="1"/>
</dbReference>
<dbReference type="RefSeq" id="WP_111928812.1">
    <property type="nucleotide sequence ID" value="NZ_CADFFP010000004.1"/>
</dbReference>
<accession>A0A329CYU6</accession>
<evidence type="ECO:0000256" key="2">
    <source>
        <dbReference type="ARBA" id="ARBA00023015"/>
    </source>
</evidence>
<dbReference type="InterPro" id="IPR036388">
    <property type="entry name" value="WH-like_DNA-bd_sf"/>
</dbReference>
<name>A0A329CYU6_9BURK</name>
<evidence type="ECO:0000259" key="5">
    <source>
        <dbReference type="PROSITE" id="PS50931"/>
    </source>
</evidence>
<dbReference type="PANTHER" id="PTHR30537:SF5">
    <property type="entry name" value="HTH-TYPE TRANSCRIPTIONAL ACTIVATOR TTDR-RELATED"/>
    <property type="match status" value="1"/>
</dbReference>
<reference evidence="6 7" key="1">
    <citation type="submission" date="2018-06" db="EMBL/GenBank/DDBJ databases">
        <title>Genomic Encyclopedia of Type Strains, Phase III (KMG-III): the genomes of soil and plant-associated and newly described type strains.</title>
        <authorList>
            <person name="Whitman W."/>
        </authorList>
    </citation>
    <scope>NUCLEOTIDE SEQUENCE [LARGE SCALE GENOMIC DNA]</scope>
    <source>
        <strain evidence="6 7">LMG 23644</strain>
    </source>
</reference>
<dbReference type="PANTHER" id="PTHR30537">
    <property type="entry name" value="HTH-TYPE TRANSCRIPTIONAL REGULATOR"/>
    <property type="match status" value="1"/>
</dbReference>